<comment type="function">
    <text evidence="7 8">Presumably involved in the processing and regular turnover of intracellular proteins. Catalyzes the removal of unsubstituted N-terminal amino acids from various peptides.</text>
</comment>
<comment type="catalytic activity">
    <reaction evidence="1 8">
        <text>Release of an N-terminal amino acid, Xaa-|-Yaa-, in which Xaa is preferably Leu, but may be other amino acids including Pro although not Arg or Lys, and Yaa may be Pro. Amino acid amides and methyl esters are also readily hydrolyzed, but rates on arylamides are exceedingly low.</text>
        <dbReference type="EC" id="3.4.11.1"/>
    </reaction>
</comment>
<evidence type="ECO:0000256" key="7">
    <source>
        <dbReference type="ARBA" id="ARBA00049972"/>
    </source>
</evidence>
<dbReference type="SUPFAM" id="SSF52949">
    <property type="entry name" value="Macro domain-like"/>
    <property type="match status" value="1"/>
</dbReference>
<keyword evidence="8" id="KW-0464">Manganese</keyword>
<feature type="binding site" evidence="8">
    <location>
        <position position="332"/>
    </location>
    <ligand>
        <name>Mn(2+)</name>
        <dbReference type="ChEBI" id="CHEBI:29035"/>
        <label>1</label>
    </ligand>
</feature>
<comment type="caution">
    <text evidence="10">The sequence shown here is derived from an EMBL/GenBank/DDBJ whole genome shotgun (WGS) entry which is preliminary data.</text>
</comment>
<comment type="subcellular location">
    <subcellularLocation>
        <location evidence="8">Cytoplasm</location>
    </subcellularLocation>
</comment>
<feature type="binding site" evidence="8">
    <location>
        <position position="334"/>
    </location>
    <ligand>
        <name>Mn(2+)</name>
        <dbReference type="ChEBI" id="CHEBI:29035"/>
        <label>2</label>
    </ligand>
</feature>
<dbReference type="Pfam" id="PF00883">
    <property type="entry name" value="Peptidase_M17"/>
    <property type="match status" value="1"/>
</dbReference>
<dbReference type="InterPro" id="IPR011356">
    <property type="entry name" value="Leucine_aapep/pepB"/>
</dbReference>
<dbReference type="EC" id="3.4.11.1" evidence="8"/>
<evidence type="ECO:0000256" key="2">
    <source>
        <dbReference type="ARBA" id="ARBA00000967"/>
    </source>
</evidence>
<keyword evidence="8" id="KW-0479">Metal-binding</keyword>
<feature type="active site" evidence="8">
    <location>
        <position position="336"/>
    </location>
</feature>
<feature type="binding site" evidence="8">
    <location>
        <position position="250"/>
    </location>
    <ligand>
        <name>Mn(2+)</name>
        <dbReference type="ChEBI" id="CHEBI:29035"/>
        <label>2</label>
    </ligand>
</feature>
<accession>A0ABP4UWA6</accession>
<dbReference type="InterPro" id="IPR023042">
    <property type="entry name" value="Peptidase_M17_leu_NH2_pept"/>
</dbReference>
<dbReference type="NCBIfam" id="NF002073">
    <property type="entry name" value="PRK00913.1-2"/>
    <property type="match status" value="1"/>
</dbReference>
<dbReference type="RefSeq" id="WP_344314507.1">
    <property type="nucleotide sequence ID" value="NZ_BAAANY010000037.1"/>
</dbReference>
<dbReference type="PANTHER" id="PTHR11963:SF23">
    <property type="entry name" value="CYTOSOL AMINOPEPTIDASE"/>
    <property type="match status" value="1"/>
</dbReference>
<dbReference type="SUPFAM" id="SSF53187">
    <property type="entry name" value="Zn-dependent exopeptidases"/>
    <property type="match status" value="1"/>
</dbReference>
<dbReference type="InterPro" id="IPR043472">
    <property type="entry name" value="Macro_dom-like"/>
</dbReference>
<evidence type="ECO:0000256" key="1">
    <source>
        <dbReference type="ARBA" id="ARBA00000135"/>
    </source>
</evidence>
<dbReference type="Pfam" id="PF02789">
    <property type="entry name" value="Peptidase_M17_N"/>
    <property type="match status" value="1"/>
</dbReference>
<evidence type="ECO:0000313" key="10">
    <source>
        <dbReference type="EMBL" id="GAA1711519.1"/>
    </source>
</evidence>
<evidence type="ECO:0000256" key="4">
    <source>
        <dbReference type="ARBA" id="ARBA00022438"/>
    </source>
</evidence>
<dbReference type="Gene3D" id="3.40.630.10">
    <property type="entry name" value="Zn peptidases"/>
    <property type="match status" value="1"/>
</dbReference>
<dbReference type="InterPro" id="IPR000819">
    <property type="entry name" value="Peptidase_M17_C"/>
</dbReference>
<name>A0ABP4UWA6_9ACTN</name>
<dbReference type="InterPro" id="IPR008283">
    <property type="entry name" value="Peptidase_M17_N"/>
</dbReference>
<evidence type="ECO:0000256" key="5">
    <source>
        <dbReference type="ARBA" id="ARBA00022670"/>
    </source>
</evidence>
<dbReference type="EMBL" id="BAAANY010000037">
    <property type="protein sequence ID" value="GAA1711519.1"/>
    <property type="molecule type" value="Genomic_DNA"/>
</dbReference>
<dbReference type="PROSITE" id="PS00631">
    <property type="entry name" value="CYTOSOL_AP"/>
    <property type="match status" value="1"/>
</dbReference>
<keyword evidence="5 8" id="KW-0645">Protease</keyword>
<evidence type="ECO:0000256" key="6">
    <source>
        <dbReference type="ARBA" id="ARBA00022801"/>
    </source>
</evidence>
<dbReference type="PANTHER" id="PTHR11963">
    <property type="entry name" value="LEUCINE AMINOPEPTIDASE-RELATED"/>
    <property type="match status" value="1"/>
</dbReference>
<dbReference type="PRINTS" id="PR00481">
    <property type="entry name" value="LAMNOPPTDASE"/>
</dbReference>
<dbReference type="HAMAP" id="MF_00181">
    <property type="entry name" value="Cytosol_peptidase_M17"/>
    <property type="match status" value="1"/>
</dbReference>
<dbReference type="Gene3D" id="3.40.220.10">
    <property type="entry name" value="Leucine Aminopeptidase, subunit E, domain 1"/>
    <property type="match status" value="1"/>
</dbReference>
<organism evidence="10 11">
    <name type="scientific">Fodinicola feengrottensis</name>
    <dbReference type="NCBI Taxonomy" id="435914"/>
    <lineage>
        <taxon>Bacteria</taxon>
        <taxon>Bacillati</taxon>
        <taxon>Actinomycetota</taxon>
        <taxon>Actinomycetes</taxon>
        <taxon>Mycobacteriales</taxon>
        <taxon>Fodinicola</taxon>
    </lineage>
</organism>
<evidence type="ECO:0000313" key="11">
    <source>
        <dbReference type="Proteomes" id="UP001500618"/>
    </source>
</evidence>
<comment type="similarity">
    <text evidence="3 8">Belongs to the peptidase M17 family.</text>
</comment>
<dbReference type="EC" id="3.4.11.10" evidence="8"/>
<evidence type="ECO:0000259" key="9">
    <source>
        <dbReference type="PROSITE" id="PS00631"/>
    </source>
</evidence>
<reference evidence="11" key="1">
    <citation type="journal article" date="2019" name="Int. J. Syst. Evol. Microbiol.">
        <title>The Global Catalogue of Microorganisms (GCM) 10K type strain sequencing project: providing services to taxonomists for standard genome sequencing and annotation.</title>
        <authorList>
            <consortium name="The Broad Institute Genomics Platform"/>
            <consortium name="The Broad Institute Genome Sequencing Center for Infectious Disease"/>
            <person name="Wu L."/>
            <person name="Ma J."/>
        </authorList>
    </citation>
    <scope>NUCLEOTIDE SEQUENCE [LARGE SCALE GENOMIC DNA]</scope>
    <source>
        <strain evidence="11">JCM 14718</strain>
    </source>
</reference>
<feature type="active site" evidence="8">
    <location>
        <position position="262"/>
    </location>
</feature>
<evidence type="ECO:0000256" key="8">
    <source>
        <dbReference type="HAMAP-Rule" id="MF_00181"/>
    </source>
</evidence>
<keyword evidence="11" id="KW-1185">Reference proteome</keyword>
<keyword evidence="8" id="KW-0963">Cytoplasm</keyword>
<feature type="binding site" evidence="8">
    <location>
        <position position="255"/>
    </location>
    <ligand>
        <name>Mn(2+)</name>
        <dbReference type="ChEBI" id="CHEBI:29035"/>
        <label>1</label>
    </ligand>
</feature>
<feature type="binding site" evidence="8">
    <location>
        <position position="273"/>
    </location>
    <ligand>
        <name>Mn(2+)</name>
        <dbReference type="ChEBI" id="CHEBI:29035"/>
        <label>2</label>
    </ligand>
</feature>
<feature type="binding site" evidence="8">
    <location>
        <position position="255"/>
    </location>
    <ligand>
        <name>Mn(2+)</name>
        <dbReference type="ChEBI" id="CHEBI:29035"/>
        <label>2</label>
    </ligand>
</feature>
<dbReference type="CDD" id="cd00433">
    <property type="entry name" value="Peptidase_M17"/>
    <property type="match status" value="1"/>
</dbReference>
<feature type="binding site" evidence="8">
    <location>
        <position position="334"/>
    </location>
    <ligand>
        <name>Mn(2+)</name>
        <dbReference type="ChEBI" id="CHEBI:29035"/>
        <label>1</label>
    </ligand>
</feature>
<sequence>MTKLLVGTSADVDALAVGVYAGAVPAAGSEPADQPCGGRLCHLLEILGATGAPGEVTLVPADAASPVPLVVAVGLGDPPTEPETLRRAAGAAVRALAGRGRVGLSLLAASATAYDVQAVAEGALLGAYQFDRYRQPSARSRPVREVVLLVPGNHEPAVARASLLAAAVNQARDWVNTPPNDLDPGSFADLALATAEEAGLTGSVLDETDLADGGYGGIVAVGAGSTRPPRLVRLRWSGADPVRSIALIGKGITYDSGGLTLKSRDGLLEQKKDMVGAATVLATVTVAAALRLPLDITAYLPLAENMVGGASYRPGDILAMRNGLHVEVRNTDAEGRLVLADAVARACEDAPDQVLTVASLTGAQRIALGRRTAGAMGHHHVTDALAAAGRHAGEPIWPMPRPEEIAAQLESPVADLANWNPDTSGGMLRGAEFLSRFIPPSIPWAHLDIAGPSYNSGSPYGHIPTGATGTTIRALVHFLESQSNRH</sequence>
<gene>
    <name evidence="8" type="primary">pepA</name>
    <name evidence="10" type="ORF">GCM10009765_70910</name>
</gene>
<proteinExistence type="inferred from homology"/>
<protein>
    <recommendedName>
        <fullName evidence="8">Probable cytosol aminopeptidase</fullName>
        <ecNumber evidence="8">3.4.11.1</ecNumber>
    </recommendedName>
    <alternativeName>
        <fullName evidence="8">Leucine aminopeptidase</fullName>
        <shortName evidence="8">LAP</shortName>
        <ecNumber evidence="8">3.4.11.10</ecNumber>
    </alternativeName>
    <alternativeName>
        <fullName evidence="8">Leucyl aminopeptidase</fullName>
    </alternativeName>
</protein>
<comment type="cofactor">
    <cofactor evidence="8">
        <name>Mn(2+)</name>
        <dbReference type="ChEBI" id="CHEBI:29035"/>
    </cofactor>
    <text evidence="8">Binds 2 manganese ions per subunit.</text>
</comment>
<dbReference type="Proteomes" id="UP001500618">
    <property type="component" value="Unassembled WGS sequence"/>
</dbReference>
<feature type="domain" description="Cytosol aminopeptidase" evidence="9">
    <location>
        <begin position="330"/>
        <end position="337"/>
    </location>
</feature>
<evidence type="ECO:0000256" key="3">
    <source>
        <dbReference type="ARBA" id="ARBA00009528"/>
    </source>
</evidence>
<comment type="catalytic activity">
    <reaction evidence="2 8">
        <text>Release of an N-terminal amino acid, preferentially leucine, but not glutamic or aspartic acids.</text>
        <dbReference type="EC" id="3.4.11.10"/>
    </reaction>
</comment>
<keyword evidence="6 8" id="KW-0378">Hydrolase</keyword>
<dbReference type="GO" id="GO:0004177">
    <property type="term" value="F:aminopeptidase activity"/>
    <property type="evidence" value="ECO:0007669"/>
    <property type="project" value="UniProtKB-KW"/>
</dbReference>
<keyword evidence="4 8" id="KW-0031">Aminopeptidase</keyword>